<dbReference type="AlphaFoldDB" id="A0A2A2I7P1"/>
<evidence type="ECO:0000313" key="2">
    <source>
        <dbReference type="EMBL" id="PVY75479.1"/>
    </source>
</evidence>
<keyword evidence="3" id="KW-1185">Reference proteome</keyword>
<evidence type="ECO:0000313" key="1">
    <source>
        <dbReference type="EMBL" id="PAV27408.1"/>
    </source>
</evidence>
<reference evidence="1 3" key="1">
    <citation type="submission" date="2017-07" db="EMBL/GenBank/DDBJ databases">
        <title>Tamlnaduibacter salinus (Mi-7) genome sequencing.</title>
        <authorList>
            <person name="Verma A."/>
            <person name="Krishnamurthi S."/>
        </authorList>
    </citation>
    <scope>NUCLEOTIDE SEQUENCE [LARGE SCALE GENOMIC DNA]</scope>
    <source>
        <strain evidence="1 3">Mi-7</strain>
    </source>
</reference>
<protein>
    <submittedName>
        <fullName evidence="1">Uncharacterized protein</fullName>
    </submittedName>
</protein>
<organism evidence="1 3">
    <name type="scientific">Tamilnaduibacter salinus</name>
    <dbReference type="NCBI Taxonomy" id="1484056"/>
    <lineage>
        <taxon>Bacteria</taxon>
        <taxon>Pseudomonadati</taxon>
        <taxon>Pseudomonadota</taxon>
        <taxon>Gammaproteobacteria</taxon>
        <taxon>Pseudomonadales</taxon>
        <taxon>Marinobacteraceae</taxon>
        <taxon>Tamilnaduibacter</taxon>
    </lineage>
</organism>
<dbReference type="EMBL" id="NMPM01000004">
    <property type="protein sequence ID" value="PAV27408.1"/>
    <property type="molecule type" value="Genomic_DNA"/>
</dbReference>
<dbReference type="EMBL" id="QEKQ01000007">
    <property type="protein sequence ID" value="PVY75479.1"/>
    <property type="molecule type" value="Genomic_DNA"/>
</dbReference>
<dbReference type="Proteomes" id="UP000218332">
    <property type="component" value="Unassembled WGS sequence"/>
</dbReference>
<proteinExistence type="predicted"/>
<reference evidence="2 4" key="2">
    <citation type="submission" date="2018-04" db="EMBL/GenBank/DDBJ databases">
        <title>Genomic Encyclopedia of Type Strains, Phase IV (KMG-IV): sequencing the most valuable type-strain genomes for metagenomic binning, comparative biology and taxonomic classification.</title>
        <authorList>
            <person name="Goeker M."/>
        </authorList>
    </citation>
    <scope>NUCLEOTIDE SEQUENCE [LARGE SCALE GENOMIC DNA]</scope>
    <source>
        <strain evidence="2 4">DSM 28688</strain>
    </source>
</reference>
<evidence type="ECO:0000313" key="4">
    <source>
        <dbReference type="Proteomes" id="UP000245887"/>
    </source>
</evidence>
<dbReference type="RefSeq" id="WP_095609490.1">
    <property type="nucleotide sequence ID" value="NZ_NMPM01000004.1"/>
</dbReference>
<dbReference type="Proteomes" id="UP000245887">
    <property type="component" value="Unassembled WGS sequence"/>
</dbReference>
<sequence length="94" mass="10034">MSNTDRYIAIARACLRAINDAAQPGAGREDQIQAVYDAIDDAFNAEFQTYRENEAIMISVLERIATGKLDAQAAADLAARTLAQSGSSPGTTLQ</sequence>
<gene>
    <name evidence="2" type="ORF">C8D92_107202</name>
    <name evidence="1" type="ORF">CF392_00385</name>
</gene>
<dbReference type="OrthoDB" id="6198716at2"/>
<accession>A0A2A2I7P1</accession>
<evidence type="ECO:0000313" key="3">
    <source>
        <dbReference type="Proteomes" id="UP000218332"/>
    </source>
</evidence>
<comment type="caution">
    <text evidence="1">The sequence shown here is derived from an EMBL/GenBank/DDBJ whole genome shotgun (WGS) entry which is preliminary data.</text>
</comment>
<name>A0A2A2I7P1_9GAMM</name>